<accession>X1KSV7</accession>
<gene>
    <name evidence="1" type="ORF">S03H2_70384</name>
</gene>
<organism evidence="1">
    <name type="scientific">marine sediment metagenome</name>
    <dbReference type="NCBI Taxonomy" id="412755"/>
    <lineage>
        <taxon>unclassified sequences</taxon>
        <taxon>metagenomes</taxon>
        <taxon>ecological metagenomes</taxon>
    </lineage>
</organism>
<feature type="non-terminal residue" evidence="1">
    <location>
        <position position="35"/>
    </location>
</feature>
<dbReference type="AlphaFoldDB" id="X1KSV7"/>
<comment type="caution">
    <text evidence="1">The sequence shown here is derived from an EMBL/GenBank/DDBJ whole genome shotgun (WGS) entry which is preliminary data.</text>
</comment>
<evidence type="ECO:0000313" key="1">
    <source>
        <dbReference type="EMBL" id="GAH93244.1"/>
    </source>
</evidence>
<name>X1KSV7_9ZZZZ</name>
<protein>
    <submittedName>
        <fullName evidence="1">Uncharacterized protein</fullName>
    </submittedName>
</protein>
<sequence length="35" mass="4062">MRQIKIRDKDIISKSGIMIGLGEEEREVVETMKDL</sequence>
<proteinExistence type="predicted"/>
<dbReference type="EMBL" id="BARU01046758">
    <property type="protein sequence ID" value="GAH93244.1"/>
    <property type="molecule type" value="Genomic_DNA"/>
</dbReference>
<reference evidence="1" key="1">
    <citation type="journal article" date="2014" name="Front. Microbiol.">
        <title>High frequency of phylogenetically diverse reductive dehalogenase-homologous genes in deep subseafloor sedimentary metagenomes.</title>
        <authorList>
            <person name="Kawai M."/>
            <person name="Futagami T."/>
            <person name="Toyoda A."/>
            <person name="Takaki Y."/>
            <person name="Nishi S."/>
            <person name="Hori S."/>
            <person name="Arai W."/>
            <person name="Tsubouchi T."/>
            <person name="Morono Y."/>
            <person name="Uchiyama I."/>
            <person name="Ito T."/>
            <person name="Fujiyama A."/>
            <person name="Inagaki F."/>
            <person name="Takami H."/>
        </authorList>
    </citation>
    <scope>NUCLEOTIDE SEQUENCE</scope>
    <source>
        <strain evidence="1">Expedition CK06-06</strain>
    </source>
</reference>